<keyword evidence="3" id="KW-0808">Transferase</keyword>
<dbReference type="GO" id="GO:0005975">
    <property type="term" value="P:carbohydrate metabolic process"/>
    <property type="evidence" value="ECO:0007669"/>
    <property type="project" value="InterPro"/>
</dbReference>
<evidence type="ECO:0000259" key="8">
    <source>
        <dbReference type="Pfam" id="PF03636"/>
    </source>
</evidence>
<dbReference type="InterPro" id="IPR012341">
    <property type="entry name" value="6hp_glycosidase-like_sf"/>
</dbReference>
<dbReference type="EMBL" id="JARQBJ010000001">
    <property type="protein sequence ID" value="MDT2809089.1"/>
    <property type="molecule type" value="Genomic_DNA"/>
</dbReference>
<dbReference type="InterPro" id="IPR005194">
    <property type="entry name" value="Glyco_hydro_65_C"/>
</dbReference>
<dbReference type="Pfam" id="PF03636">
    <property type="entry name" value="Glyco_hydro_65N"/>
    <property type="match status" value="1"/>
</dbReference>
<keyword evidence="9" id="KW-0378">Hydrolase</keyword>
<dbReference type="PIRSF" id="PIRSF036289">
    <property type="entry name" value="Glycosyl_hydrolase_malt_phosph"/>
    <property type="match status" value="1"/>
</dbReference>
<organism evidence="9 10">
    <name type="scientific">Enterococcus asini</name>
    <dbReference type="NCBI Taxonomy" id="57732"/>
    <lineage>
        <taxon>Bacteria</taxon>
        <taxon>Bacillati</taxon>
        <taxon>Bacillota</taxon>
        <taxon>Bacilli</taxon>
        <taxon>Lactobacillales</taxon>
        <taxon>Enterococcaceae</taxon>
        <taxon>Enterococcus</taxon>
    </lineage>
</organism>
<dbReference type="GO" id="GO:0004553">
    <property type="term" value="F:hydrolase activity, hydrolyzing O-glycosyl compounds"/>
    <property type="evidence" value="ECO:0007669"/>
    <property type="project" value="TreeGrafter"/>
</dbReference>
<feature type="domain" description="Glycoside hydrolase family 65 N-terminal" evidence="8">
    <location>
        <begin position="108"/>
        <end position="348"/>
    </location>
</feature>
<dbReference type="Gene3D" id="1.50.10.10">
    <property type="match status" value="1"/>
</dbReference>
<evidence type="ECO:0000256" key="4">
    <source>
        <dbReference type="PIRSR" id="PIRSR036289-50"/>
    </source>
</evidence>
<feature type="binding site" evidence="5">
    <location>
        <begin position="705"/>
        <end position="706"/>
    </location>
    <ligand>
        <name>substrate</name>
    </ligand>
</feature>
<feature type="binding site" evidence="5">
    <location>
        <begin position="445"/>
        <end position="446"/>
    </location>
    <ligand>
        <name>substrate</name>
    </ligand>
</feature>
<feature type="domain" description="Glycoside hydrolase family 65 central catalytic" evidence="6">
    <location>
        <begin position="408"/>
        <end position="807"/>
    </location>
</feature>
<dbReference type="Proteomes" id="UP001256711">
    <property type="component" value="Unassembled WGS sequence"/>
</dbReference>
<gene>
    <name evidence="9" type="ORF">P7H43_01100</name>
</gene>
<dbReference type="Pfam" id="PF03633">
    <property type="entry name" value="Glyco_hydro_65C"/>
    <property type="match status" value="1"/>
</dbReference>
<evidence type="ECO:0000259" key="7">
    <source>
        <dbReference type="Pfam" id="PF03633"/>
    </source>
</evidence>
<dbReference type="InterPro" id="IPR005195">
    <property type="entry name" value="Glyco_hydro_65_M"/>
</dbReference>
<accession>A0AAW8TVM1</accession>
<evidence type="ECO:0000256" key="1">
    <source>
        <dbReference type="ARBA" id="ARBA00006768"/>
    </source>
</evidence>
<proteinExistence type="inferred from homology"/>
<protein>
    <submittedName>
        <fullName evidence="9">Glycoside hydrolase family 65 protein</fullName>
    </submittedName>
</protein>
<keyword evidence="2" id="KW-0328">Glycosyltransferase</keyword>
<dbReference type="InterPro" id="IPR037018">
    <property type="entry name" value="GH65_N"/>
</dbReference>
<reference evidence="9" key="1">
    <citation type="submission" date="2023-03" db="EMBL/GenBank/DDBJ databases">
        <authorList>
            <person name="Shen W."/>
            <person name="Cai J."/>
        </authorList>
    </citation>
    <scope>NUCLEOTIDE SEQUENCE</scope>
    <source>
        <strain evidence="9">B226-2</strain>
    </source>
</reference>
<comment type="similarity">
    <text evidence="1">Belongs to the glycosyl hydrolase 65 family.</text>
</comment>
<dbReference type="Gene3D" id="2.70.98.40">
    <property type="entry name" value="Glycoside hydrolase, family 65, N-terminal domain"/>
    <property type="match status" value="1"/>
</dbReference>
<evidence type="ECO:0000313" key="9">
    <source>
        <dbReference type="EMBL" id="MDT2809089.1"/>
    </source>
</evidence>
<evidence type="ECO:0000313" key="10">
    <source>
        <dbReference type="Proteomes" id="UP001256711"/>
    </source>
</evidence>
<dbReference type="GO" id="GO:0030246">
    <property type="term" value="F:carbohydrate binding"/>
    <property type="evidence" value="ECO:0007669"/>
    <property type="project" value="InterPro"/>
</dbReference>
<comment type="caution">
    <text evidence="9">The sequence shown here is derived from an EMBL/GenBank/DDBJ whole genome shotgun (WGS) entry which is preliminary data.</text>
</comment>
<dbReference type="Gene3D" id="2.60.420.10">
    <property type="entry name" value="Maltose phosphorylase, domain 3"/>
    <property type="match status" value="1"/>
</dbReference>
<feature type="domain" description="Glycoside hydrolase family 65 C-terminal" evidence="7">
    <location>
        <begin position="817"/>
        <end position="861"/>
    </location>
</feature>
<dbReference type="SUPFAM" id="SSF48208">
    <property type="entry name" value="Six-hairpin glycosidases"/>
    <property type="match status" value="1"/>
</dbReference>
<dbReference type="PANTHER" id="PTHR11051:SF8">
    <property type="entry name" value="PROTEIN-GLUCOSYLGALACTOSYLHYDROXYLYSINE GLUCOSIDASE"/>
    <property type="match status" value="1"/>
</dbReference>
<dbReference type="InterPro" id="IPR017045">
    <property type="entry name" value="Malt_Pase/Glycosyl_Hdrlase"/>
</dbReference>
<dbReference type="PANTHER" id="PTHR11051">
    <property type="entry name" value="GLYCOSYL HYDROLASE-RELATED"/>
    <property type="match status" value="1"/>
</dbReference>
<dbReference type="InterPro" id="IPR011013">
    <property type="entry name" value="Gal_mutarotase_sf_dom"/>
</dbReference>
<feature type="active site" description="Proton donor" evidence="4">
    <location>
        <position position="584"/>
    </location>
</feature>
<evidence type="ECO:0000259" key="6">
    <source>
        <dbReference type="Pfam" id="PF03632"/>
    </source>
</evidence>
<name>A0AAW8TVM1_9ENTE</name>
<dbReference type="RefSeq" id="WP_311834848.1">
    <property type="nucleotide sequence ID" value="NZ_JARQBJ010000001.1"/>
</dbReference>
<sequence length="886" mass="99766">MNIAKITIASEAWQAELSEQNSQRFTGLPTENAKQLKNWLAEQEINGGVICTSAPCLLEGPNGTYELSQWLTETLNQPFVTTNSLTDFAAAAQELPWRLDYYGYRPGKDEYSVESLLTVGNGFMGLRGTTPEMEISDANYPATYLASLYDTGYSKIQDRTIANEDFVNAPNMQKIYLIIDGERIDIANNRVRSLKRSLNLRNGLLTSSSLIELKSGKKILLESEKAVSMARREFYGIRYRFQPIDFSGDIQVVTEADGEVYNYNVARYRSLEKNHVTILQTAAKDTATRLVAVTKNSAITVVQEAQLFSTVLQQASCATECADHKISQSFTIAAKAGNCYELEKIVRVQQFRQAEQAAAAEAIQAPLALDFPNFASLLAESTSVWQDLWDKAAIRVEGDLMSQKLLNLHTYHMLVSASPNGNHELDASVTARGLHGEAYRGHIFWDELFILPFYILHFPETARQILLYRYHRLPAAKADAAKAGFKGAMFPWQSGLDGTEQSQELHLNPISGEWKEDHSRLQRHVSLAIAYNVWQYWHNTKDQDFMAQYGLEMMLEIAHFWQSLAYWDESQGRYSIAGVMGPDEFHEAYPNAEKGGLKDNAYTNMMVVWLFEELANLQQELSDELFTELLDKTGITQDELASMKEIRHQLALEINQEGIIAQFDGYFDLQDLDWAAYREKYGNIYRLDRILNAEGKSADSYKVAKQADSLMIYYNFSTAQVKKILTDLGYQAALPENYVADNLHYYLARTSHGSTLSRVVHAQLAAMVNENDLAWQLYQEALSSDYQDIQGGTTAEGIHAGVMAATLYIPLTTFAGMDIRGDVLHFSPNLPAQWQAISYRMSLRQIDFEITVNHEAILLQASQDTQVQIGETLVSLPAGETITCPY</sequence>
<dbReference type="InterPro" id="IPR008928">
    <property type="entry name" value="6-hairpin_glycosidase_sf"/>
</dbReference>
<dbReference type="GO" id="GO:0016757">
    <property type="term" value="F:glycosyltransferase activity"/>
    <property type="evidence" value="ECO:0007669"/>
    <property type="project" value="UniProtKB-KW"/>
</dbReference>
<evidence type="ECO:0000256" key="5">
    <source>
        <dbReference type="PIRSR" id="PIRSR036289-51"/>
    </source>
</evidence>
<dbReference type="SUPFAM" id="SSF74650">
    <property type="entry name" value="Galactose mutarotase-like"/>
    <property type="match status" value="1"/>
</dbReference>
<dbReference type="Pfam" id="PF03632">
    <property type="entry name" value="Glyco_hydro_65m"/>
    <property type="match status" value="1"/>
</dbReference>
<dbReference type="AlphaFoldDB" id="A0AAW8TVM1"/>
<evidence type="ECO:0000256" key="3">
    <source>
        <dbReference type="ARBA" id="ARBA00022679"/>
    </source>
</evidence>
<evidence type="ECO:0000256" key="2">
    <source>
        <dbReference type="ARBA" id="ARBA00022676"/>
    </source>
</evidence>
<dbReference type="InterPro" id="IPR005196">
    <property type="entry name" value="Glyco_hydro_65_N"/>
</dbReference>